<feature type="transmembrane region" description="Helical" evidence="7">
    <location>
        <begin position="20"/>
        <end position="43"/>
    </location>
</feature>
<evidence type="ECO:0000256" key="3">
    <source>
        <dbReference type="ARBA" id="ARBA00022692"/>
    </source>
</evidence>
<comment type="caution">
    <text evidence="9">The sequence shown here is derived from an EMBL/GenBank/DDBJ whole genome shotgun (WGS) entry which is preliminary data.</text>
</comment>
<evidence type="ECO:0000256" key="4">
    <source>
        <dbReference type="ARBA" id="ARBA00022970"/>
    </source>
</evidence>
<feature type="domain" description="Amino acid transporter transmembrane" evidence="8">
    <location>
        <begin position="311"/>
        <end position="732"/>
    </location>
</feature>
<feature type="transmembrane region" description="Helical" evidence="7">
    <location>
        <begin position="584"/>
        <end position="603"/>
    </location>
</feature>
<gene>
    <name evidence="9" type="ORF">CTI12_AA281590</name>
</gene>
<evidence type="ECO:0000259" key="8">
    <source>
        <dbReference type="Pfam" id="PF01490"/>
    </source>
</evidence>
<accession>A0A2U1NCP4</accession>
<feature type="transmembrane region" description="Helical" evidence="7">
    <location>
        <begin position="623"/>
        <end position="644"/>
    </location>
</feature>
<keyword evidence="10" id="KW-1185">Reference proteome</keyword>
<evidence type="ECO:0000313" key="10">
    <source>
        <dbReference type="Proteomes" id="UP000245207"/>
    </source>
</evidence>
<evidence type="ECO:0000256" key="2">
    <source>
        <dbReference type="ARBA" id="ARBA00022448"/>
    </source>
</evidence>
<evidence type="ECO:0000256" key="1">
    <source>
        <dbReference type="ARBA" id="ARBA00004370"/>
    </source>
</evidence>
<evidence type="ECO:0000256" key="5">
    <source>
        <dbReference type="ARBA" id="ARBA00022989"/>
    </source>
</evidence>
<keyword evidence="3 7" id="KW-0812">Transmembrane</keyword>
<feature type="transmembrane region" description="Helical" evidence="7">
    <location>
        <begin position="341"/>
        <end position="360"/>
    </location>
</feature>
<evidence type="ECO:0000256" key="7">
    <source>
        <dbReference type="SAM" id="Phobius"/>
    </source>
</evidence>
<feature type="transmembrane region" description="Helical" evidence="7">
    <location>
        <begin position="50"/>
        <end position="70"/>
    </location>
</feature>
<name>A0A2U1NCP4_ARTAN</name>
<keyword evidence="4" id="KW-0029">Amino-acid transport</keyword>
<dbReference type="GO" id="GO:0016020">
    <property type="term" value="C:membrane"/>
    <property type="evidence" value="ECO:0007669"/>
    <property type="project" value="UniProtKB-SubCell"/>
</dbReference>
<feature type="transmembrane region" description="Helical" evidence="7">
    <location>
        <begin position="469"/>
        <end position="491"/>
    </location>
</feature>
<dbReference type="Pfam" id="PF01490">
    <property type="entry name" value="Aa_trans"/>
    <property type="match status" value="2"/>
</dbReference>
<evidence type="ECO:0000313" key="9">
    <source>
        <dbReference type="EMBL" id="PWA71295.1"/>
    </source>
</evidence>
<proteinExistence type="predicted"/>
<keyword evidence="6 7" id="KW-0472">Membrane</keyword>
<comment type="subcellular location">
    <subcellularLocation>
        <location evidence="1">Membrane</location>
    </subcellularLocation>
</comment>
<dbReference type="InterPro" id="IPR013057">
    <property type="entry name" value="AA_transpt_TM"/>
</dbReference>
<keyword evidence="5 7" id="KW-1133">Transmembrane helix</keyword>
<feature type="transmembrane region" description="Helical" evidence="7">
    <location>
        <begin position="179"/>
        <end position="201"/>
    </location>
</feature>
<feature type="transmembrane region" description="Helical" evidence="7">
    <location>
        <begin position="111"/>
        <end position="136"/>
    </location>
</feature>
<feature type="domain" description="Amino acid transporter transmembrane" evidence="8">
    <location>
        <begin position="21"/>
        <end position="273"/>
    </location>
</feature>
<feature type="transmembrane region" description="Helical" evidence="7">
    <location>
        <begin position="314"/>
        <end position="335"/>
    </location>
</feature>
<dbReference type="AlphaFoldDB" id="A0A2U1NCP4"/>
<reference evidence="9 10" key="1">
    <citation type="journal article" date="2018" name="Mol. Plant">
        <title>The genome of Artemisia annua provides insight into the evolution of Asteraceae family and artemisinin biosynthesis.</title>
        <authorList>
            <person name="Shen Q."/>
            <person name="Zhang L."/>
            <person name="Liao Z."/>
            <person name="Wang S."/>
            <person name="Yan T."/>
            <person name="Shi P."/>
            <person name="Liu M."/>
            <person name="Fu X."/>
            <person name="Pan Q."/>
            <person name="Wang Y."/>
            <person name="Lv Z."/>
            <person name="Lu X."/>
            <person name="Zhang F."/>
            <person name="Jiang W."/>
            <person name="Ma Y."/>
            <person name="Chen M."/>
            <person name="Hao X."/>
            <person name="Li L."/>
            <person name="Tang Y."/>
            <person name="Lv G."/>
            <person name="Zhou Y."/>
            <person name="Sun X."/>
            <person name="Brodelius P.E."/>
            <person name="Rose J.K.C."/>
            <person name="Tang K."/>
        </authorList>
    </citation>
    <scope>NUCLEOTIDE SEQUENCE [LARGE SCALE GENOMIC DNA]</scope>
    <source>
        <strain evidence="10">cv. Huhao1</strain>
        <tissue evidence="9">Leaf</tissue>
    </source>
</reference>
<dbReference type="Proteomes" id="UP000245207">
    <property type="component" value="Unassembled WGS sequence"/>
</dbReference>
<feature type="transmembrane region" description="Helical" evidence="7">
    <location>
        <begin position="681"/>
        <end position="698"/>
    </location>
</feature>
<evidence type="ECO:0000256" key="6">
    <source>
        <dbReference type="ARBA" id="ARBA00023136"/>
    </source>
</evidence>
<dbReference type="OrthoDB" id="40134at2759"/>
<keyword evidence="2" id="KW-0813">Transport</keyword>
<organism evidence="9 10">
    <name type="scientific">Artemisia annua</name>
    <name type="common">Sweet wormwood</name>
    <dbReference type="NCBI Taxonomy" id="35608"/>
    <lineage>
        <taxon>Eukaryota</taxon>
        <taxon>Viridiplantae</taxon>
        <taxon>Streptophyta</taxon>
        <taxon>Embryophyta</taxon>
        <taxon>Tracheophyta</taxon>
        <taxon>Spermatophyta</taxon>
        <taxon>Magnoliopsida</taxon>
        <taxon>eudicotyledons</taxon>
        <taxon>Gunneridae</taxon>
        <taxon>Pentapetalae</taxon>
        <taxon>asterids</taxon>
        <taxon>campanulids</taxon>
        <taxon>Asterales</taxon>
        <taxon>Asteraceae</taxon>
        <taxon>Asteroideae</taxon>
        <taxon>Anthemideae</taxon>
        <taxon>Artemisiinae</taxon>
        <taxon>Artemisia</taxon>
    </lineage>
</organism>
<feature type="transmembrane region" description="Helical" evidence="7">
    <location>
        <begin position="704"/>
        <end position="722"/>
    </location>
</feature>
<dbReference type="GO" id="GO:0006865">
    <property type="term" value="P:amino acid transport"/>
    <property type="evidence" value="ECO:0007669"/>
    <property type="project" value="UniProtKB-KW"/>
</dbReference>
<dbReference type="STRING" id="35608.A0A2U1NCP4"/>
<sequence length="745" mass="81658">MERVAEVNSLLLLRNSDVKLTGNVWTAIAYIITAVIGSGVLSLSWSVAQLGWIAGPVSLVLFALVTYLNASLLTNFHHYSDPRNGVTVINHSYLQAVQNILGKSNARVCSFLVYFNLFKLGVIYTITSASSIKAIGQSNCYHGQGHEAACSYSVESYMLLFGCIHIIASQIPNFRSTKWLSIIAAIMSFAYSLIGSGLGLAQTIGMNSYVRALKVAVDPFLDNIYVQNGIVGNGKIEGSIGGVPTDKPIQKVWLVAQAIGDIAFAYPFPLIFLETQYSHNLICGSEQSGKMERVAEVNSLLLLRNSDVKLTGNVWTAIAYIITAVIGSGVLSLSWSVAQLGWIAGPVSLVLFALVTYLNASLLTNFHHYSDPRNGVTVINHSYLQAVQNILGKSNARVCSFLVYFNLFKLGVIYTITSASSIKAIGQSNCYHGQGHEAACSYSVESYMLLFGCIHIIASQIPNFRSTKWLSIIAAIMSFAYSLIGSGLGLAQTIGMNSYVRTLKAAVDPFLDNIHVQNGILGNGKIEGSIGGVPTDKPIQKVWLVAQAIGDIAFAYPFPLIFLETQSTLKSPPSEKVTMKKASRIAIFMTNVFYLCCGGFGYAAFGNSTPGNILTGFGFYEPYWLIDFANACVFLHLVGGYQIFSQTLYAIVERWYAEKYPESEFLREFNIMKITLSPLRLCFRTSYVVLTTALAMLFPYFNEVVAFAGSVTFWPLVVYFPVEMYFVQKKIAPWTNSGNNVTTFY</sequence>
<dbReference type="EMBL" id="PKPP01003104">
    <property type="protein sequence ID" value="PWA71295.1"/>
    <property type="molecule type" value="Genomic_DNA"/>
</dbReference>
<dbReference type="PANTHER" id="PTHR48017">
    <property type="entry name" value="OS05G0424000 PROTEIN-RELATED"/>
    <property type="match status" value="1"/>
</dbReference>
<protein>
    <submittedName>
        <fullName evidence="9">Amino acid transporter, transmembrane domain-containing protein</fullName>
    </submittedName>
</protein>